<proteinExistence type="predicted"/>
<comment type="caution">
    <text evidence="2">The sequence shown here is derived from an EMBL/GenBank/DDBJ whole genome shotgun (WGS) entry which is preliminary data.</text>
</comment>
<evidence type="ECO:0000313" key="3">
    <source>
        <dbReference type="Proteomes" id="UP001551482"/>
    </source>
</evidence>
<organism evidence="2 3">
    <name type="scientific">Streptodolium elevatio</name>
    <dbReference type="NCBI Taxonomy" id="3157996"/>
    <lineage>
        <taxon>Bacteria</taxon>
        <taxon>Bacillati</taxon>
        <taxon>Actinomycetota</taxon>
        <taxon>Actinomycetes</taxon>
        <taxon>Kitasatosporales</taxon>
        <taxon>Streptomycetaceae</taxon>
        <taxon>Streptodolium</taxon>
    </lineage>
</organism>
<feature type="domain" description="VOC" evidence="1">
    <location>
        <begin position="138"/>
        <end position="257"/>
    </location>
</feature>
<sequence>MITPPDFPTGTPNWLDLGSPDIDAAVAFYGGVFGWSFQGLGQEAMGYGFFQIDGKTVAAVGPLTEEGATSAWTTYFSTPSADDAAKTAVEAGGTVRVEPFDVFDAGRMACLTDPTGAEFAVWQGNTTKGVDIACQPNTFLWTELHTGDVPAATAFYRTLFGWRSEVMEMPGMSYTVVSTAEGEDQGQAAFGGICPPMDEGAPTHWVPYFDVEDPDDISRRVEAGGGTVLVPAENIPEVGRIAWYADPAGATFAVLKPDPQQGG</sequence>
<dbReference type="Pfam" id="PF22677">
    <property type="entry name" value="Ble-like_N"/>
    <property type="match status" value="1"/>
</dbReference>
<reference evidence="2 3" key="1">
    <citation type="submission" date="2024-06" db="EMBL/GenBank/DDBJ databases">
        <title>The Natural Products Discovery Center: Release of the First 8490 Sequenced Strains for Exploring Actinobacteria Biosynthetic Diversity.</title>
        <authorList>
            <person name="Kalkreuter E."/>
            <person name="Kautsar S.A."/>
            <person name="Yang D."/>
            <person name="Bader C.D."/>
            <person name="Teijaro C.N."/>
            <person name="Fluegel L."/>
            <person name="Davis C.M."/>
            <person name="Simpson J.R."/>
            <person name="Lauterbach L."/>
            <person name="Steele A.D."/>
            <person name="Gui C."/>
            <person name="Meng S."/>
            <person name="Li G."/>
            <person name="Viehrig K."/>
            <person name="Ye F."/>
            <person name="Su P."/>
            <person name="Kiefer A.F."/>
            <person name="Nichols A."/>
            <person name="Cepeda A.J."/>
            <person name="Yan W."/>
            <person name="Fan B."/>
            <person name="Jiang Y."/>
            <person name="Adhikari A."/>
            <person name="Zheng C.-J."/>
            <person name="Schuster L."/>
            <person name="Cowan T.M."/>
            <person name="Smanski M.J."/>
            <person name="Chevrette M.G."/>
            <person name="De Carvalho L.P.S."/>
            <person name="Shen B."/>
        </authorList>
    </citation>
    <scope>NUCLEOTIDE SEQUENCE [LARGE SCALE GENOMIC DNA]</scope>
    <source>
        <strain evidence="2 3">NPDC048946</strain>
    </source>
</reference>
<dbReference type="InterPro" id="IPR037523">
    <property type="entry name" value="VOC_core"/>
</dbReference>
<dbReference type="InterPro" id="IPR004360">
    <property type="entry name" value="Glyas_Fos-R_dOase_dom"/>
</dbReference>
<dbReference type="SUPFAM" id="SSF54593">
    <property type="entry name" value="Glyoxalase/Bleomycin resistance protein/Dihydroxybiphenyl dioxygenase"/>
    <property type="match status" value="2"/>
</dbReference>
<accession>A0ABV3DC80</accession>
<dbReference type="CDD" id="cd07247">
    <property type="entry name" value="SgaA_N_like"/>
    <property type="match status" value="2"/>
</dbReference>
<protein>
    <submittedName>
        <fullName evidence="2">VOC family protein</fullName>
    </submittedName>
</protein>
<dbReference type="Pfam" id="PF00903">
    <property type="entry name" value="Glyoxalase"/>
    <property type="match status" value="1"/>
</dbReference>
<name>A0ABV3DC80_9ACTN</name>
<dbReference type="PANTHER" id="PTHR33993:SF10">
    <property type="entry name" value="CONSERVED PROTEIN"/>
    <property type="match status" value="1"/>
</dbReference>
<keyword evidence="3" id="KW-1185">Reference proteome</keyword>
<dbReference type="InterPro" id="IPR029068">
    <property type="entry name" value="Glyas_Bleomycin-R_OHBP_Dase"/>
</dbReference>
<dbReference type="InterPro" id="IPR053863">
    <property type="entry name" value="Glyoxy/Ble-like_N"/>
</dbReference>
<dbReference type="PROSITE" id="PS51819">
    <property type="entry name" value="VOC"/>
    <property type="match status" value="2"/>
</dbReference>
<feature type="domain" description="VOC" evidence="1">
    <location>
        <begin position="11"/>
        <end position="124"/>
    </location>
</feature>
<dbReference type="InterPro" id="IPR052164">
    <property type="entry name" value="Anthracycline_SecMetBiosynth"/>
</dbReference>
<evidence type="ECO:0000259" key="1">
    <source>
        <dbReference type="PROSITE" id="PS51819"/>
    </source>
</evidence>
<gene>
    <name evidence="2" type="ORF">AB0C36_04690</name>
</gene>
<dbReference type="Gene3D" id="3.10.180.10">
    <property type="entry name" value="2,3-Dihydroxybiphenyl 1,2-Dioxygenase, domain 1"/>
    <property type="match status" value="2"/>
</dbReference>
<dbReference type="EMBL" id="JBEZFP010000007">
    <property type="protein sequence ID" value="MEU8132789.1"/>
    <property type="molecule type" value="Genomic_DNA"/>
</dbReference>
<dbReference type="Proteomes" id="UP001551482">
    <property type="component" value="Unassembled WGS sequence"/>
</dbReference>
<dbReference type="RefSeq" id="WP_358349181.1">
    <property type="nucleotide sequence ID" value="NZ_JBEZFP010000007.1"/>
</dbReference>
<dbReference type="PANTHER" id="PTHR33993">
    <property type="entry name" value="GLYOXALASE-RELATED"/>
    <property type="match status" value="1"/>
</dbReference>
<evidence type="ECO:0000313" key="2">
    <source>
        <dbReference type="EMBL" id="MEU8132789.1"/>
    </source>
</evidence>